<dbReference type="AlphaFoldDB" id="A0A5C6VD03"/>
<protein>
    <recommendedName>
        <fullName evidence="1">PD-(D/E)XK endonuclease-like domain-containing protein</fullName>
    </recommendedName>
</protein>
<dbReference type="EMBL" id="VORB01000004">
    <property type="protein sequence ID" value="TXC81505.1"/>
    <property type="molecule type" value="Genomic_DNA"/>
</dbReference>
<dbReference type="Proteomes" id="UP000321168">
    <property type="component" value="Unassembled WGS sequence"/>
</dbReference>
<proteinExistence type="predicted"/>
<evidence type="ECO:0000313" key="2">
    <source>
        <dbReference type="EMBL" id="TXC81505.1"/>
    </source>
</evidence>
<dbReference type="InterPro" id="IPR011604">
    <property type="entry name" value="PDDEXK-like_dom_sf"/>
</dbReference>
<dbReference type="Gene3D" id="3.90.320.10">
    <property type="match status" value="1"/>
</dbReference>
<evidence type="ECO:0000259" key="1">
    <source>
        <dbReference type="Pfam" id="PF12705"/>
    </source>
</evidence>
<feature type="domain" description="PD-(D/E)XK endonuclease-like" evidence="1">
    <location>
        <begin position="625"/>
        <end position="902"/>
    </location>
</feature>
<dbReference type="InterPro" id="IPR011335">
    <property type="entry name" value="Restrct_endonuc-II-like"/>
</dbReference>
<accession>A0A5C6VD03</accession>
<name>A0A5C6VD03_9FLAO</name>
<dbReference type="OrthoDB" id="9762792at2"/>
<comment type="caution">
    <text evidence="2">The sequence shown here is derived from an EMBL/GenBank/DDBJ whole genome shotgun (WGS) entry which is preliminary data.</text>
</comment>
<dbReference type="Pfam" id="PF12705">
    <property type="entry name" value="PDDEXK_1"/>
    <property type="match status" value="1"/>
</dbReference>
<keyword evidence="3" id="KW-1185">Reference proteome</keyword>
<dbReference type="SUPFAM" id="SSF52540">
    <property type="entry name" value="P-loop containing nucleoside triphosphate hydrolases"/>
    <property type="match status" value="1"/>
</dbReference>
<sequence length="903" mass="104365">MDLNSQKNSFLHQVWKEAKRIISTGTELTLILPSARSIAYIKQIAARDNDTFLLPEITTLSAFANKFHPIEQGDEMALLICLYEEYSKLNLPESKSFESFIPIGKTLLNDFNEIDLAAVDASKIFVNLEGIKELEAWNLDPDELNISQKNYSAFWQKLGALYLNFSNALDKKGLSYTGKKYLELSKSSHQYDGFCLFAGFNILSKAEQGFIRQFLSNGKLILEEDSSFTHIPNHESKLRLPDIFQPQRDILIQTQFTKVPKTININEHNESNTAVDYCLEQLEQLSTQQISSTAIVLPNTDLVKRFLERWPNSIPAPNISAGLKLKNLPIYAFLQGILNALSDKQGNFYSWQSIAPLLGGLVGKSKLEYQDFEAIKSEFIDWERIKELTQPGHAIEILPIIENNAVADWPSLLYKFLEKQHLIGEEENFFFHHWAEIIDTNIKLLTDSNLLAGVSPQFLLKTTLREVGEVGIPIKGDRFSGPQILGPLEMRNLDFENIFLFEVNEGNFPARVRDKTYLPNDLRAHFKLPLFRQKEHIYGYYFYRLFYRVNRMEVFYSNQEGLDPTLPSRYIKQLENEVPINSECQIIHRKLLSKTVFKPVVEPTKFEMTEEIRNEILTHFKTRGISVSSFNKFISCPLDFYFRYILKAPEKAKPGEFPDKNFGSLFHDTLELAYKQFKKDDSPLHLTMDLIRTIEKSAFEILEDKTKEAFGEAQNLDPKFLIHGHSCKVLIENWFKEEKKLIANHKKVLLHGIELNLERTYPIQTAFGEFPLKIRGFVDRVHEADGMHYVLDFKTKELKETKINFTEKNNEYGLKYLRNDLRLQLMVYAMLYYDTFNKISQPVLYSPIKVSLGFKPLLVPKGENYIPELKQILLGGISDALNEILGEEVLQHNSESQYCEYCK</sequence>
<dbReference type="SUPFAM" id="SSF52980">
    <property type="entry name" value="Restriction endonuclease-like"/>
    <property type="match status" value="1"/>
</dbReference>
<gene>
    <name evidence="2" type="ORF">FRX97_05725</name>
</gene>
<evidence type="ECO:0000313" key="3">
    <source>
        <dbReference type="Proteomes" id="UP000321168"/>
    </source>
</evidence>
<reference evidence="2 3" key="1">
    <citation type="submission" date="2019-08" db="EMBL/GenBank/DDBJ databases">
        <title>Genome of Luteibaculum oceani JCM 18817.</title>
        <authorList>
            <person name="Bowman J.P."/>
        </authorList>
    </citation>
    <scope>NUCLEOTIDE SEQUENCE [LARGE SCALE GENOMIC DNA]</scope>
    <source>
        <strain evidence="2 3">JCM 18817</strain>
    </source>
</reference>
<organism evidence="2 3">
    <name type="scientific">Luteibaculum oceani</name>
    <dbReference type="NCBI Taxonomy" id="1294296"/>
    <lineage>
        <taxon>Bacteria</taxon>
        <taxon>Pseudomonadati</taxon>
        <taxon>Bacteroidota</taxon>
        <taxon>Flavobacteriia</taxon>
        <taxon>Flavobacteriales</taxon>
        <taxon>Luteibaculaceae</taxon>
        <taxon>Luteibaculum</taxon>
    </lineage>
</organism>
<dbReference type="InterPro" id="IPR038726">
    <property type="entry name" value="PDDEXK_AddAB-type"/>
</dbReference>
<dbReference type="InterPro" id="IPR027417">
    <property type="entry name" value="P-loop_NTPase"/>
</dbReference>
<dbReference type="RefSeq" id="WP_147014234.1">
    <property type="nucleotide sequence ID" value="NZ_VORB01000004.1"/>
</dbReference>